<proteinExistence type="predicted"/>
<dbReference type="Proteomes" id="UP000694251">
    <property type="component" value="Chromosome 11"/>
</dbReference>
<gene>
    <name evidence="1" type="ORF">ISN44_As11g025170</name>
</gene>
<accession>A0A8T1ZBD7</accession>
<organism evidence="1 2">
    <name type="scientific">Arabidopsis suecica</name>
    <name type="common">Swedish thale-cress</name>
    <name type="synonym">Cardaminopsis suecica</name>
    <dbReference type="NCBI Taxonomy" id="45249"/>
    <lineage>
        <taxon>Eukaryota</taxon>
        <taxon>Viridiplantae</taxon>
        <taxon>Streptophyta</taxon>
        <taxon>Embryophyta</taxon>
        <taxon>Tracheophyta</taxon>
        <taxon>Spermatophyta</taxon>
        <taxon>Magnoliopsida</taxon>
        <taxon>eudicotyledons</taxon>
        <taxon>Gunneridae</taxon>
        <taxon>Pentapetalae</taxon>
        <taxon>rosids</taxon>
        <taxon>malvids</taxon>
        <taxon>Brassicales</taxon>
        <taxon>Brassicaceae</taxon>
        <taxon>Camelineae</taxon>
        <taxon>Arabidopsis</taxon>
    </lineage>
</organism>
<evidence type="ECO:0000313" key="2">
    <source>
        <dbReference type="Proteomes" id="UP000694251"/>
    </source>
</evidence>
<keyword evidence="2" id="KW-1185">Reference proteome</keyword>
<name>A0A8T1ZBD7_ARASU</name>
<comment type="caution">
    <text evidence="1">The sequence shown here is derived from an EMBL/GenBank/DDBJ whole genome shotgun (WGS) entry which is preliminary data.</text>
</comment>
<reference evidence="1 2" key="1">
    <citation type="submission" date="2020-12" db="EMBL/GenBank/DDBJ databases">
        <title>Concerted genomic and epigenomic changes stabilize Arabidopsis allopolyploids.</title>
        <authorList>
            <person name="Chen Z."/>
        </authorList>
    </citation>
    <scope>NUCLEOTIDE SEQUENCE [LARGE SCALE GENOMIC DNA]</scope>
    <source>
        <strain evidence="1">As9502</strain>
        <tissue evidence="1">Leaf</tissue>
    </source>
</reference>
<dbReference type="AlphaFoldDB" id="A0A8T1ZBD7"/>
<feature type="non-terminal residue" evidence="1">
    <location>
        <position position="27"/>
    </location>
</feature>
<sequence length="27" mass="3133">MNTTCLLYLARMESELLYCSHLNRSLG</sequence>
<dbReference type="EMBL" id="JAEFBJ010000011">
    <property type="protein sequence ID" value="KAG7556490.1"/>
    <property type="molecule type" value="Genomic_DNA"/>
</dbReference>
<protein>
    <submittedName>
        <fullName evidence="1">Uncharacterized protein</fullName>
    </submittedName>
</protein>
<evidence type="ECO:0000313" key="1">
    <source>
        <dbReference type="EMBL" id="KAG7556490.1"/>
    </source>
</evidence>